<dbReference type="Proteomes" id="UP000183653">
    <property type="component" value="Chromosome I"/>
</dbReference>
<reference evidence="1 2" key="1">
    <citation type="submission" date="2016-10" db="EMBL/GenBank/DDBJ databases">
        <authorList>
            <person name="Varghese N."/>
            <person name="Submissions S."/>
        </authorList>
    </citation>
    <scope>NUCLEOTIDE SEQUENCE [LARGE SCALE GENOMIC DNA]</scope>
    <source>
        <strain evidence="1 2">BS2775</strain>
    </source>
</reference>
<dbReference type="AlphaFoldDB" id="A0A1H2GJ69"/>
<name>A0A1H2GJ69_9PSED</name>
<evidence type="ECO:0000313" key="1">
    <source>
        <dbReference type="EMBL" id="SDU19635.1"/>
    </source>
</evidence>
<proteinExistence type="predicted"/>
<dbReference type="EMBL" id="LT629782">
    <property type="protein sequence ID" value="SDU19635.1"/>
    <property type="molecule type" value="Genomic_DNA"/>
</dbReference>
<evidence type="ECO:0000313" key="2">
    <source>
        <dbReference type="Proteomes" id="UP000183653"/>
    </source>
</evidence>
<sequence>MSNVSFDIAPEEPEEDAESFFCADCEREFVEGEFEWVDAEFDPDDCRCPECQFSHDLQGQSCDFCDEPAEHALGSTFYCTEHFDEL</sequence>
<protein>
    <submittedName>
        <fullName evidence="1">Uncharacterized protein</fullName>
    </submittedName>
</protein>
<keyword evidence="2" id="KW-1185">Reference proteome</keyword>
<organism evidence="1 2">
    <name type="scientific">Pseudomonas orientalis</name>
    <dbReference type="NCBI Taxonomy" id="76758"/>
    <lineage>
        <taxon>Bacteria</taxon>
        <taxon>Pseudomonadati</taxon>
        <taxon>Pseudomonadota</taxon>
        <taxon>Gammaproteobacteria</taxon>
        <taxon>Pseudomonadales</taxon>
        <taxon>Pseudomonadaceae</taxon>
        <taxon>Pseudomonas</taxon>
    </lineage>
</organism>
<gene>
    <name evidence="1" type="ORF">SAMN04490197_3722</name>
</gene>
<accession>A0A1H2GJ69</accession>
<dbReference type="RefSeq" id="WP_057725782.1">
    <property type="nucleotide sequence ID" value="NZ_JYLM01000012.1"/>
</dbReference>